<feature type="modified residue" description="4-aspartylphosphate" evidence="2">
    <location>
        <position position="52"/>
    </location>
</feature>
<dbReference type="SMART" id="SM00448">
    <property type="entry name" value="REC"/>
    <property type="match status" value="1"/>
</dbReference>
<evidence type="ECO:0000313" key="5">
    <source>
        <dbReference type="EMBL" id="TCS41620.1"/>
    </source>
</evidence>
<feature type="region of interest" description="Disordered" evidence="3">
    <location>
        <begin position="205"/>
        <end position="227"/>
    </location>
</feature>
<protein>
    <submittedName>
        <fullName evidence="5">Response regulator receiver domain-containing protein</fullName>
    </submittedName>
</protein>
<dbReference type="Gene3D" id="3.40.50.2300">
    <property type="match status" value="1"/>
</dbReference>
<evidence type="ECO:0000313" key="6">
    <source>
        <dbReference type="Proteomes" id="UP000295793"/>
    </source>
</evidence>
<sequence length="459" mass="51264">MQRVLIVDDSKTAQVRLKKMLGCYNLAVDTAYSAEEALYYLKTESPVIIFLDHHMEGMDGLEALSIIKANPKTAVIPVIMYTSQQGDVYVSQARALGALDILSKDTMQFSNLERMLEMLNIFPKDTPEKSPALVDKKTRKSTDKIDSPEINSSSSGLNSKRQPQEIRDQISGLLEFHISGLRQQLHEQSYSLVRRLSAEIDRKFEQKNQQENEREKASQASVEESLVEPKTSSLSSKALWGILVVLGVVVFQNYQARSSLTRLSADYQSLIQIVQQEQSLIQTLTSKVSVPDVQSEQVDRGALIDALGWAVDADLQFGFDDEPLAEDQVTQISSLVYRLANAGFWGEVQLIVHQGNFCLTEDSSGNWSLADDDVLIQSCTFLEDIEDVFDSADYLSVAYANFEQSASPITSGQIELFVSMEGLSSPRQEYPSISSDMTAKEWNRVALVNNRVSVALREF</sequence>
<dbReference type="RefSeq" id="WP_132701013.1">
    <property type="nucleotide sequence ID" value="NZ_SLZR01000005.1"/>
</dbReference>
<dbReference type="PANTHER" id="PTHR44591:SF3">
    <property type="entry name" value="RESPONSE REGULATORY DOMAIN-CONTAINING PROTEIN"/>
    <property type="match status" value="1"/>
</dbReference>
<feature type="domain" description="Response regulatory" evidence="4">
    <location>
        <begin position="3"/>
        <end position="119"/>
    </location>
</feature>
<evidence type="ECO:0000256" key="2">
    <source>
        <dbReference type="PROSITE-ProRule" id="PRU00169"/>
    </source>
</evidence>
<organism evidence="5 6">
    <name type="scientific">Reinekea marinisedimentorum</name>
    <dbReference type="NCBI Taxonomy" id="230495"/>
    <lineage>
        <taxon>Bacteria</taxon>
        <taxon>Pseudomonadati</taxon>
        <taxon>Pseudomonadota</taxon>
        <taxon>Gammaproteobacteria</taxon>
        <taxon>Oceanospirillales</taxon>
        <taxon>Saccharospirillaceae</taxon>
        <taxon>Reinekea</taxon>
    </lineage>
</organism>
<dbReference type="InterPro" id="IPR011006">
    <property type="entry name" value="CheY-like_superfamily"/>
</dbReference>
<dbReference type="InterPro" id="IPR001789">
    <property type="entry name" value="Sig_transdc_resp-reg_receiver"/>
</dbReference>
<dbReference type="GO" id="GO:0000160">
    <property type="term" value="P:phosphorelay signal transduction system"/>
    <property type="evidence" value="ECO:0007669"/>
    <property type="project" value="InterPro"/>
</dbReference>
<feature type="compositionally biased region" description="Basic and acidic residues" evidence="3">
    <location>
        <begin position="134"/>
        <end position="147"/>
    </location>
</feature>
<keyword evidence="1 2" id="KW-0597">Phosphoprotein</keyword>
<dbReference type="InterPro" id="IPR050595">
    <property type="entry name" value="Bact_response_regulator"/>
</dbReference>
<evidence type="ECO:0000256" key="1">
    <source>
        <dbReference type="ARBA" id="ARBA00022553"/>
    </source>
</evidence>
<dbReference type="Proteomes" id="UP000295793">
    <property type="component" value="Unassembled WGS sequence"/>
</dbReference>
<feature type="compositionally biased region" description="Basic and acidic residues" evidence="3">
    <location>
        <begin position="205"/>
        <end position="217"/>
    </location>
</feature>
<dbReference type="OrthoDB" id="236568at2"/>
<comment type="caution">
    <text evidence="5">The sequence shown here is derived from an EMBL/GenBank/DDBJ whole genome shotgun (WGS) entry which is preliminary data.</text>
</comment>
<feature type="compositionally biased region" description="Polar residues" evidence="3">
    <location>
        <begin position="149"/>
        <end position="161"/>
    </location>
</feature>
<dbReference type="AlphaFoldDB" id="A0A4R3I794"/>
<proteinExistence type="predicted"/>
<accession>A0A4R3I794</accession>
<feature type="region of interest" description="Disordered" evidence="3">
    <location>
        <begin position="127"/>
        <end position="163"/>
    </location>
</feature>
<dbReference type="EMBL" id="SLZR01000005">
    <property type="protein sequence ID" value="TCS41620.1"/>
    <property type="molecule type" value="Genomic_DNA"/>
</dbReference>
<dbReference type="PANTHER" id="PTHR44591">
    <property type="entry name" value="STRESS RESPONSE REGULATOR PROTEIN 1"/>
    <property type="match status" value="1"/>
</dbReference>
<dbReference type="Pfam" id="PF00072">
    <property type="entry name" value="Response_reg"/>
    <property type="match status" value="1"/>
</dbReference>
<keyword evidence="6" id="KW-1185">Reference proteome</keyword>
<name>A0A4R3I794_9GAMM</name>
<reference evidence="5 6" key="1">
    <citation type="submission" date="2019-03" db="EMBL/GenBank/DDBJ databases">
        <title>Genomic Encyclopedia of Archaeal and Bacterial Type Strains, Phase II (KMG-II): from individual species to whole genera.</title>
        <authorList>
            <person name="Goeker M."/>
        </authorList>
    </citation>
    <scope>NUCLEOTIDE SEQUENCE [LARGE SCALE GENOMIC DNA]</scope>
    <source>
        <strain evidence="5 6">DSM 15388</strain>
    </source>
</reference>
<evidence type="ECO:0000259" key="4">
    <source>
        <dbReference type="PROSITE" id="PS50110"/>
    </source>
</evidence>
<dbReference type="CDD" id="cd00156">
    <property type="entry name" value="REC"/>
    <property type="match status" value="1"/>
</dbReference>
<dbReference type="PROSITE" id="PS50110">
    <property type="entry name" value="RESPONSE_REGULATORY"/>
    <property type="match status" value="1"/>
</dbReference>
<dbReference type="SUPFAM" id="SSF52172">
    <property type="entry name" value="CheY-like"/>
    <property type="match status" value="1"/>
</dbReference>
<evidence type="ECO:0000256" key="3">
    <source>
        <dbReference type="SAM" id="MobiDB-lite"/>
    </source>
</evidence>
<gene>
    <name evidence="5" type="ORF">BCF53_10547</name>
</gene>